<organism evidence="5 6">
    <name type="scientific">Bacteroides xylanisolvens</name>
    <dbReference type="NCBI Taxonomy" id="371601"/>
    <lineage>
        <taxon>Bacteria</taxon>
        <taxon>Pseudomonadati</taxon>
        <taxon>Bacteroidota</taxon>
        <taxon>Bacteroidia</taxon>
        <taxon>Bacteroidales</taxon>
        <taxon>Bacteroidaceae</taxon>
        <taxon>Bacteroides</taxon>
    </lineage>
</organism>
<dbReference type="InterPro" id="IPR037066">
    <property type="entry name" value="Plug_dom_sf"/>
</dbReference>
<dbReference type="Proteomes" id="UP001198461">
    <property type="component" value="Unassembled WGS sequence"/>
</dbReference>
<dbReference type="PROSITE" id="PS52016">
    <property type="entry name" value="TONB_DEPENDENT_REC_3"/>
    <property type="match status" value="1"/>
</dbReference>
<keyword evidence="5" id="KW-0675">Receptor</keyword>
<dbReference type="Gene3D" id="2.170.130.10">
    <property type="entry name" value="TonB-dependent receptor, plug domain"/>
    <property type="match status" value="1"/>
</dbReference>
<dbReference type="InterPro" id="IPR023997">
    <property type="entry name" value="TonB-dep_OMP_SusC/RagA_CS"/>
</dbReference>
<dbReference type="InterPro" id="IPR023996">
    <property type="entry name" value="TonB-dep_OMP_SusC/RagA"/>
</dbReference>
<dbReference type="EMBL" id="JAIWYE010000026">
    <property type="protein sequence ID" value="MCA4704912.1"/>
    <property type="molecule type" value="Genomic_DNA"/>
</dbReference>
<keyword evidence="1" id="KW-0812">Transmembrane</keyword>
<dbReference type="NCBIfam" id="TIGR04056">
    <property type="entry name" value="OMP_RagA_SusC"/>
    <property type="match status" value="1"/>
</dbReference>
<dbReference type="SUPFAM" id="SSF56935">
    <property type="entry name" value="Porins"/>
    <property type="match status" value="1"/>
</dbReference>
<feature type="chain" id="PRO_5042708973" evidence="2">
    <location>
        <begin position="21"/>
        <end position="1043"/>
    </location>
</feature>
<keyword evidence="2" id="KW-0732">Signal</keyword>
<evidence type="ECO:0000259" key="3">
    <source>
        <dbReference type="Pfam" id="PF07715"/>
    </source>
</evidence>
<evidence type="ECO:0000313" key="6">
    <source>
        <dbReference type="Proteomes" id="UP000261210"/>
    </source>
</evidence>
<evidence type="ECO:0000256" key="1">
    <source>
        <dbReference type="PROSITE-ProRule" id="PRU01360"/>
    </source>
</evidence>
<reference evidence="4" key="2">
    <citation type="submission" date="2023-08" db="EMBL/GenBank/DDBJ databases">
        <title>Mucin Metabolism Genes Underlie the Key Renovations of Bacteroides xylanisolvens Genomes in Captive Great Apes.</title>
        <authorList>
            <person name="Nishida A.H."/>
        </authorList>
    </citation>
    <scope>NUCLEOTIDE SEQUENCE</scope>
    <source>
        <strain evidence="4">P13.H9</strain>
    </source>
</reference>
<sequence>MKIKNFITICLLLISTTVFAQKKVVVTGVVTDEKKEPLVGVNVTVKDQPGLGAITDMDGRYKISIEEFSKLVFSYIGFNNVEVLIKKQHIVDVVMKESEASVIDEVVITGTGVQKKLTVTGAVTTVNIDDLKSNPSANLSNALAGNVAGVLAMQNSGQPGLNTSEFWIRGISTFGANSSALVLVDGFERSLDEINIEDIESFTVLKDASTTAIYGPRGANGVILITTKHGKEGKVNINAKVETSYNTRTMTPEFADGYSYARMMNEACITRNKERIYKDDELEILRLGLDPDLYPNVDWMDVLLKDGAMTYRANLNMSGGGSTARYFVSLSYINEEGMYKTDESMRKDYNTNPSSQRWNYRLNTDIDITKSTLVKVGVSGSLKKRNAPGQEGNVWKSLMDQNPISIPVMYSNGYIPAFAVEDARANPWVIATQTGYREIWNNKVQTNISLEQKLNFITKGLRFEGRFGFDINNDNEIIRKKMPETWRAMRNRDENGAIVYERKQEEREMTQTSNSTGDRREFLEAILHYNRSFKAHHINGTLKYSQDAYRTTVYSKDNETDVKVGIAKRHMGVAGRASYNWNYRYFVDFNFGYNGSENFADGHRFGFFPAFSVAWNIAEEKIVKKHLKWMNMFKLRYSYGKVGNDQLGQRFPYLYTLATKHMVKKDGKDVEETFPGWDWGDYTYGNSYDGLTYLDLASENVTWEIATKHDAGVDLSLFNDKFTATVDYFHEQRDGIFMAREFLPSMVGVRSNPKANVGSVRSQGFDGNFAYKQKINKVNLTVRGNFTYSKNEILEKDEENSVYPYQMQRGYRVNQAKGLIALGLFKDYDDIRNSPQQTKWGKVQPGDVKYKDVNGDGVINDGDKVAIGATTKPNLIYGFGISAQWKGFDFNVHFQGAGKSSFFIDGSTVFAFKDSQWGNVLENLVADRWIDAQTAAIIGIPANENPNASYPRLSYGANENNQQKSTFWLRDGSYLRLKTLEVGYTLPKSIVNKIKFNKIRVFFIGTNILTFSKFKEWDPEMGSTNGQQYPLSKTFTLGLTVNI</sequence>
<dbReference type="GO" id="GO:0009279">
    <property type="term" value="C:cell outer membrane"/>
    <property type="evidence" value="ECO:0007669"/>
    <property type="project" value="UniProtKB-SubCell"/>
</dbReference>
<feature type="domain" description="TonB-dependent receptor plug" evidence="3">
    <location>
        <begin position="116"/>
        <end position="222"/>
    </location>
</feature>
<dbReference type="Pfam" id="PF13715">
    <property type="entry name" value="CarbopepD_reg_2"/>
    <property type="match status" value="1"/>
</dbReference>
<dbReference type="SUPFAM" id="SSF49464">
    <property type="entry name" value="Carboxypeptidase regulatory domain-like"/>
    <property type="match status" value="1"/>
</dbReference>
<dbReference type="InterPro" id="IPR039426">
    <property type="entry name" value="TonB-dep_rcpt-like"/>
</dbReference>
<comment type="subcellular location">
    <subcellularLocation>
        <location evidence="1">Cell outer membrane</location>
        <topology evidence="1">Multi-pass membrane protein</topology>
    </subcellularLocation>
</comment>
<gene>
    <name evidence="5" type="ORF">DXD03_22365</name>
    <name evidence="4" type="ORF">LD004_14985</name>
</gene>
<dbReference type="NCBIfam" id="TIGR04057">
    <property type="entry name" value="SusC_RagA_signa"/>
    <property type="match status" value="1"/>
</dbReference>
<dbReference type="Proteomes" id="UP000261210">
    <property type="component" value="Unassembled WGS sequence"/>
</dbReference>
<dbReference type="InterPro" id="IPR012910">
    <property type="entry name" value="Plug_dom"/>
</dbReference>
<evidence type="ECO:0000313" key="4">
    <source>
        <dbReference type="EMBL" id="MCA4704912.1"/>
    </source>
</evidence>
<comment type="caution">
    <text evidence="5">The sequence shown here is derived from an EMBL/GenBank/DDBJ whole genome shotgun (WGS) entry which is preliminary data.</text>
</comment>
<proteinExistence type="inferred from homology"/>
<dbReference type="FunFam" id="2.60.40.1120:FF:000003">
    <property type="entry name" value="Outer membrane protein Omp121"/>
    <property type="match status" value="1"/>
</dbReference>
<keyword evidence="1" id="KW-0813">Transport</keyword>
<protein>
    <submittedName>
        <fullName evidence="5">TonB-dependent receptor</fullName>
    </submittedName>
</protein>
<comment type="similarity">
    <text evidence="1">Belongs to the TonB-dependent receptor family.</text>
</comment>
<evidence type="ECO:0000313" key="5">
    <source>
        <dbReference type="EMBL" id="RGK56369.1"/>
    </source>
</evidence>
<name>A0A3E4N317_9BACE</name>
<feature type="signal peptide" evidence="2">
    <location>
        <begin position="1"/>
        <end position="20"/>
    </location>
</feature>
<accession>A0A3E4N317</accession>
<dbReference type="RefSeq" id="WP_117685126.1">
    <property type="nucleotide sequence ID" value="NZ_JADNHC010000074.1"/>
</dbReference>
<dbReference type="FunFam" id="2.170.130.10:FF:000003">
    <property type="entry name" value="SusC/RagA family TonB-linked outer membrane protein"/>
    <property type="match status" value="1"/>
</dbReference>
<dbReference type="EMBL" id="QSQU01000056">
    <property type="protein sequence ID" value="RGK56369.1"/>
    <property type="molecule type" value="Genomic_DNA"/>
</dbReference>
<dbReference type="AlphaFoldDB" id="A0A3E4N317"/>
<dbReference type="InterPro" id="IPR008969">
    <property type="entry name" value="CarboxyPept-like_regulatory"/>
</dbReference>
<keyword evidence="1" id="KW-0472">Membrane</keyword>
<dbReference type="Pfam" id="PF07715">
    <property type="entry name" value="Plug"/>
    <property type="match status" value="1"/>
</dbReference>
<evidence type="ECO:0000256" key="2">
    <source>
        <dbReference type="SAM" id="SignalP"/>
    </source>
</evidence>
<keyword evidence="1" id="KW-1134">Transmembrane beta strand</keyword>
<reference evidence="5 6" key="1">
    <citation type="submission" date="2018-08" db="EMBL/GenBank/DDBJ databases">
        <title>A genome reference for cultivated species of the human gut microbiota.</title>
        <authorList>
            <person name="Zou Y."/>
            <person name="Xue W."/>
            <person name="Luo G."/>
        </authorList>
    </citation>
    <scope>NUCLEOTIDE SEQUENCE [LARGE SCALE GENOMIC DNA]</scope>
    <source>
        <strain evidence="5 6">TF10-34</strain>
    </source>
</reference>
<keyword evidence="1" id="KW-0998">Cell outer membrane</keyword>